<dbReference type="PANTHER" id="PTHR43317">
    <property type="entry name" value="THERMOSPERMINE SYNTHASE ACAULIS5"/>
    <property type="match status" value="1"/>
</dbReference>
<dbReference type="InterPro" id="IPR030374">
    <property type="entry name" value="PABS"/>
</dbReference>
<dbReference type="GO" id="GO:0006596">
    <property type="term" value="P:polyamine biosynthetic process"/>
    <property type="evidence" value="ECO:0007669"/>
    <property type="project" value="UniProtKB-UniRule"/>
</dbReference>
<dbReference type="SUPFAM" id="SSF53335">
    <property type="entry name" value="S-adenosyl-L-methionine-dependent methyltransferases"/>
    <property type="match status" value="1"/>
</dbReference>
<dbReference type="CDD" id="cd02440">
    <property type="entry name" value="AdoMet_MTases"/>
    <property type="match status" value="1"/>
</dbReference>
<keyword evidence="8" id="KW-0732">Signal</keyword>
<dbReference type="HAMAP" id="MF_00198">
    <property type="entry name" value="Spermidine_synth"/>
    <property type="match status" value="1"/>
</dbReference>
<dbReference type="Gene3D" id="3.40.50.150">
    <property type="entry name" value="Vaccinia Virus protein VP39"/>
    <property type="match status" value="1"/>
</dbReference>
<feature type="region of interest" description="Disordered" evidence="7">
    <location>
        <begin position="138"/>
        <end position="159"/>
    </location>
</feature>
<dbReference type="AlphaFoldDB" id="A0A8B8K3Y7"/>
<dbReference type="Pfam" id="PF17284">
    <property type="entry name" value="Spermine_synt_N"/>
    <property type="match status" value="1"/>
</dbReference>
<evidence type="ECO:0000256" key="3">
    <source>
        <dbReference type="ARBA" id="ARBA00023115"/>
    </source>
</evidence>
<evidence type="ECO:0000256" key="8">
    <source>
        <dbReference type="SAM" id="SignalP"/>
    </source>
</evidence>
<evidence type="ECO:0000313" key="11">
    <source>
        <dbReference type="RefSeq" id="XP_027338361.1"/>
    </source>
</evidence>
<reference evidence="11" key="2">
    <citation type="submission" date="2025-08" db="UniProtKB">
        <authorList>
            <consortium name="RefSeq"/>
        </authorList>
    </citation>
    <scope>IDENTIFICATION</scope>
    <source>
        <tissue evidence="11">Young leaves</tissue>
    </source>
</reference>
<dbReference type="PROSITE" id="PS51006">
    <property type="entry name" value="PABS_2"/>
    <property type="match status" value="1"/>
</dbReference>
<keyword evidence="3 6" id="KW-0620">Polyamine biosynthesis</keyword>
<dbReference type="NCBIfam" id="NF037959">
    <property type="entry name" value="MFS_SpdSyn"/>
    <property type="match status" value="1"/>
</dbReference>
<dbReference type="InterPro" id="IPR001045">
    <property type="entry name" value="Spermi_synthase"/>
</dbReference>
<feature type="active site" description="Proton acceptor" evidence="6">
    <location>
        <position position="315"/>
    </location>
</feature>
<dbReference type="GO" id="GO:0010487">
    <property type="term" value="F:thermospermine synthase activity"/>
    <property type="evidence" value="ECO:0007669"/>
    <property type="project" value="UniProtKB-EC"/>
</dbReference>
<dbReference type="EC" id="2.5.1.79" evidence="5"/>
<evidence type="ECO:0000256" key="2">
    <source>
        <dbReference type="ARBA" id="ARBA00022679"/>
    </source>
</evidence>
<evidence type="ECO:0000256" key="7">
    <source>
        <dbReference type="SAM" id="MobiDB-lite"/>
    </source>
</evidence>
<dbReference type="PANTHER" id="PTHR43317:SF10">
    <property type="entry name" value="PABS DOMAIN-CONTAINING PROTEIN"/>
    <property type="match status" value="1"/>
</dbReference>
<dbReference type="FunFam" id="3.40.50.150:FF:000088">
    <property type="entry name" value="Polyamine aminopropyltransferase"/>
    <property type="match status" value="1"/>
</dbReference>
<feature type="signal peptide" evidence="8">
    <location>
        <begin position="1"/>
        <end position="17"/>
    </location>
</feature>
<dbReference type="GeneID" id="113852329"/>
<dbReference type="InterPro" id="IPR037163">
    <property type="entry name" value="Spermidine_synt_N_sf"/>
</dbReference>
<reference evidence="10" key="1">
    <citation type="journal article" date="2019" name="Toxins">
        <title>Detection of Abrin-Like and Prepropulchellin-Like Toxin Genes and Transcripts Using Whole Genome Sequencing and Full-Length Transcript Sequencing of Abrus precatorius.</title>
        <authorList>
            <person name="Hovde B.T."/>
            <person name="Daligault H.E."/>
            <person name="Hanschen E.R."/>
            <person name="Kunde Y.A."/>
            <person name="Johnson M.B."/>
            <person name="Starkenburg S.R."/>
            <person name="Johnson S.L."/>
        </authorList>
    </citation>
    <scope>NUCLEOTIDE SEQUENCE [LARGE SCALE GENOMIC DNA]</scope>
</reference>
<keyword evidence="2 6" id="KW-0808">Transferase</keyword>
<feature type="compositionally biased region" description="Basic and acidic residues" evidence="7">
    <location>
        <begin position="138"/>
        <end position="150"/>
    </location>
</feature>
<dbReference type="KEGG" id="aprc:113852329"/>
<keyword evidence="10" id="KW-1185">Reference proteome</keyword>
<feature type="chain" id="PRO_5034326776" description="thermospermine synthase" evidence="8">
    <location>
        <begin position="18"/>
        <end position="469"/>
    </location>
</feature>
<accession>A0A8B8K3Y7</accession>
<dbReference type="Proteomes" id="UP000694853">
    <property type="component" value="Unplaced"/>
</dbReference>
<organism evidence="10 11">
    <name type="scientific">Abrus precatorius</name>
    <name type="common">Indian licorice</name>
    <name type="synonym">Glycine abrus</name>
    <dbReference type="NCBI Taxonomy" id="3816"/>
    <lineage>
        <taxon>Eukaryota</taxon>
        <taxon>Viridiplantae</taxon>
        <taxon>Streptophyta</taxon>
        <taxon>Embryophyta</taxon>
        <taxon>Tracheophyta</taxon>
        <taxon>Spermatophyta</taxon>
        <taxon>Magnoliopsida</taxon>
        <taxon>eudicotyledons</taxon>
        <taxon>Gunneridae</taxon>
        <taxon>Pentapetalae</taxon>
        <taxon>rosids</taxon>
        <taxon>fabids</taxon>
        <taxon>Fabales</taxon>
        <taxon>Fabaceae</taxon>
        <taxon>Papilionoideae</taxon>
        <taxon>50 kb inversion clade</taxon>
        <taxon>NPAAA clade</taxon>
        <taxon>indigoferoid/millettioid clade</taxon>
        <taxon>Abreae</taxon>
        <taxon>Abrus</taxon>
    </lineage>
</organism>
<comment type="similarity">
    <text evidence="1">Belongs to the spermidine/spermine synthase family.</text>
</comment>
<comment type="catalytic activity">
    <reaction evidence="4">
        <text>S-adenosyl 3-(methylsulfanyl)propylamine + spermidine = thermospermine + S-methyl-5'-thioadenosine + H(+)</text>
        <dbReference type="Rhea" id="RHEA:30515"/>
        <dbReference type="ChEBI" id="CHEBI:15378"/>
        <dbReference type="ChEBI" id="CHEBI:17509"/>
        <dbReference type="ChEBI" id="CHEBI:57443"/>
        <dbReference type="ChEBI" id="CHEBI:57834"/>
        <dbReference type="ChEBI" id="CHEBI:59903"/>
        <dbReference type="EC" id="2.5.1.79"/>
    </reaction>
</comment>
<gene>
    <name evidence="11" type="primary">LOC113852329</name>
</gene>
<dbReference type="InterPro" id="IPR029063">
    <property type="entry name" value="SAM-dependent_MTases_sf"/>
</dbReference>
<sequence>MTIACFLSGAAIFTVGGHLSYLNAAPQQARIKARKDLVLETLKRKYGYIPPQEARRMARNDLVKETFSNIGFKKHRSEDSHLLEEALVVVGIENMDSSSIMSSLLRALTVLLFPMFLTRNEHYFELELLENYMEMEIQEQREQNEPHEDEPAGQNTTKDNVHKWFEQEIDSNVKWCLALNRVVFQGASEFQNLIVLATKRFGQALVIDGHLQNTEMDEYIYHESLVHPALLMHNEPKTVFIMGGGGGSAAREVLKHNDIKKVIICDIDSEIANWSRRYMTSNHEALNDERLRTVYNDAKDELEKSEERFDVIVGDLPDPNESKPCNSLYTKSFYGNVVKPKLKENGIFVTQAGPAGILTHKAVFSPIYNTIKQVFSYVIAYTALVPSYGDSYGWIMASDEPMNLDAEQLNNRIGERIRGELSYLDGPLIVAQTVLNKTLKNSLKEETRILTEENENVGFMRQRGVRSEA</sequence>
<dbReference type="RefSeq" id="XP_027338361.1">
    <property type="nucleotide sequence ID" value="XM_027482560.1"/>
</dbReference>
<dbReference type="OrthoDB" id="38125at2759"/>
<feature type="domain" description="PABS" evidence="9">
    <location>
        <begin position="162"/>
        <end position="399"/>
    </location>
</feature>
<evidence type="ECO:0000256" key="4">
    <source>
        <dbReference type="ARBA" id="ARBA00048874"/>
    </source>
</evidence>
<evidence type="ECO:0000256" key="5">
    <source>
        <dbReference type="ARBA" id="ARBA00049721"/>
    </source>
</evidence>
<protein>
    <recommendedName>
        <fullName evidence="5">thermospermine synthase</fullName>
        <ecNumber evidence="5">2.5.1.79</ecNumber>
    </recommendedName>
</protein>
<dbReference type="Pfam" id="PF01564">
    <property type="entry name" value="Spermine_synth"/>
    <property type="match status" value="1"/>
</dbReference>
<dbReference type="InterPro" id="IPR035246">
    <property type="entry name" value="Spermidine_synt_N"/>
</dbReference>
<name>A0A8B8K3Y7_ABRPR</name>
<proteinExistence type="inferred from homology"/>
<dbReference type="Gene3D" id="2.30.140.10">
    <property type="entry name" value="Spermidine synthase, tetramerisation domain"/>
    <property type="match status" value="1"/>
</dbReference>
<evidence type="ECO:0000313" key="10">
    <source>
        <dbReference type="Proteomes" id="UP000694853"/>
    </source>
</evidence>
<evidence type="ECO:0000256" key="1">
    <source>
        <dbReference type="ARBA" id="ARBA00007867"/>
    </source>
</evidence>
<evidence type="ECO:0000259" key="9">
    <source>
        <dbReference type="PROSITE" id="PS51006"/>
    </source>
</evidence>
<evidence type="ECO:0000256" key="6">
    <source>
        <dbReference type="PROSITE-ProRule" id="PRU00354"/>
    </source>
</evidence>